<sequence>MTDITIIGTGNMGSAIAKRAAAAGRSLQILDRTPENAARLAGELGSGVISGGLAEPALGDIVVLALYYGPAQEVVTRLRGSLTGKTVVDISNPIDVETFDSLVVGPGTSAAEELAKLAPEASFVKAFNTTFAGPLSEGSVDGQPLDVFIAADSEEARKQVADFASAAGLRPLEVGGLRHARELEGFQLLVMALQANPAYENFNWGTALKILG</sequence>
<dbReference type="InterPro" id="IPR028939">
    <property type="entry name" value="P5C_Rdtase_cat_N"/>
</dbReference>
<dbReference type="EMBL" id="BRVS01000026">
    <property type="protein sequence ID" value="GLB68926.1"/>
    <property type="molecule type" value="Genomic_DNA"/>
</dbReference>
<dbReference type="PANTHER" id="PTHR14239">
    <property type="entry name" value="DUDULIN-RELATED"/>
    <property type="match status" value="1"/>
</dbReference>
<dbReference type="InterPro" id="IPR051267">
    <property type="entry name" value="STEAP_metalloreductase"/>
</dbReference>
<dbReference type="InterPro" id="IPR036291">
    <property type="entry name" value="NAD(P)-bd_dom_sf"/>
</dbReference>
<comment type="caution">
    <text evidence="3">The sequence shown here is derived from an EMBL/GenBank/DDBJ whole genome shotgun (WGS) entry which is preliminary data.</text>
</comment>
<dbReference type="Gene3D" id="3.40.50.720">
    <property type="entry name" value="NAD(P)-binding Rossmann-like Domain"/>
    <property type="match status" value="1"/>
</dbReference>
<name>A0ABQ5MY65_9MICC</name>
<dbReference type="RefSeq" id="WP_264797018.1">
    <property type="nucleotide sequence ID" value="NZ_BRVS01000026.1"/>
</dbReference>
<organism evidence="3 4">
    <name type="scientific">Arthrobacter mangrovi</name>
    <dbReference type="NCBI Taxonomy" id="2966350"/>
    <lineage>
        <taxon>Bacteria</taxon>
        <taxon>Bacillati</taxon>
        <taxon>Actinomycetota</taxon>
        <taxon>Actinomycetes</taxon>
        <taxon>Micrococcales</taxon>
        <taxon>Micrococcaceae</taxon>
        <taxon>Arthrobacter</taxon>
    </lineage>
</organism>
<keyword evidence="4" id="KW-1185">Reference proteome</keyword>
<dbReference type="Pfam" id="PF03807">
    <property type="entry name" value="F420_oxidored"/>
    <property type="match status" value="1"/>
</dbReference>
<evidence type="ECO:0000256" key="1">
    <source>
        <dbReference type="ARBA" id="ARBA00023002"/>
    </source>
</evidence>
<gene>
    <name evidence="3" type="ORF">AHIS1636_33690</name>
</gene>
<dbReference type="SUPFAM" id="SSF51735">
    <property type="entry name" value="NAD(P)-binding Rossmann-fold domains"/>
    <property type="match status" value="1"/>
</dbReference>
<protein>
    <submittedName>
        <fullName evidence="3">NADP oxidoreductase</fullName>
    </submittedName>
</protein>
<proteinExistence type="predicted"/>
<reference evidence="3 4" key="1">
    <citation type="journal article" date="2023" name="Int. J. Syst. Evol. Microbiol.">
        <title>Arthrobacter mangrovi sp. nov., an actinobacterium isolated from the rhizosphere of a mangrove.</title>
        <authorList>
            <person name="Hamada M."/>
            <person name="Saitou S."/>
            <person name="Enomoto N."/>
            <person name="Nanri K."/>
            <person name="Hidaka K."/>
            <person name="Miura T."/>
            <person name="Tamura T."/>
        </authorList>
    </citation>
    <scope>NUCLEOTIDE SEQUENCE [LARGE SCALE GENOMIC DNA]</scope>
    <source>
        <strain evidence="3 4">NBRC 112813</strain>
    </source>
</reference>
<dbReference type="Proteomes" id="UP001209654">
    <property type="component" value="Unassembled WGS sequence"/>
</dbReference>
<evidence type="ECO:0000259" key="2">
    <source>
        <dbReference type="Pfam" id="PF03807"/>
    </source>
</evidence>
<accession>A0ABQ5MY65</accession>
<evidence type="ECO:0000313" key="3">
    <source>
        <dbReference type="EMBL" id="GLB68926.1"/>
    </source>
</evidence>
<feature type="domain" description="Pyrroline-5-carboxylate reductase catalytic N-terminal" evidence="2">
    <location>
        <begin position="4"/>
        <end position="93"/>
    </location>
</feature>
<dbReference type="PANTHER" id="PTHR14239:SF10">
    <property type="entry name" value="REDUCTASE"/>
    <property type="match status" value="1"/>
</dbReference>
<evidence type="ECO:0000313" key="4">
    <source>
        <dbReference type="Proteomes" id="UP001209654"/>
    </source>
</evidence>
<keyword evidence="1" id="KW-0560">Oxidoreductase</keyword>